<keyword evidence="1" id="KW-0175">Coiled coil</keyword>
<dbReference type="Proteomes" id="UP000648722">
    <property type="component" value="Unassembled WGS sequence"/>
</dbReference>
<accession>A0ABQ1XW97</accession>
<gene>
    <name evidence="3" type="ORF">GCM10007420_22100</name>
</gene>
<dbReference type="EMBL" id="BMFS01000010">
    <property type="protein sequence ID" value="GGH05204.1"/>
    <property type="molecule type" value="Genomic_DNA"/>
</dbReference>
<feature type="signal peptide" evidence="2">
    <location>
        <begin position="1"/>
        <end position="19"/>
    </location>
</feature>
<dbReference type="RefSeq" id="WP_188452647.1">
    <property type="nucleotide sequence ID" value="NZ_BMFS01000010.1"/>
</dbReference>
<comment type="caution">
    <text evidence="3">The sequence shown here is derived from an EMBL/GenBank/DDBJ whole genome shotgun (WGS) entry which is preliminary data.</text>
</comment>
<reference evidence="4" key="1">
    <citation type="journal article" date="2019" name="Int. J. Syst. Evol. Microbiol.">
        <title>The Global Catalogue of Microorganisms (GCM) 10K type strain sequencing project: providing services to taxonomists for standard genome sequencing and annotation.</title>
        <authorList>
            <consortium name="The Broad Institute Genomics Platform"/>
            <consortium name="The Broad Institute Genome Sequencing Center for Infectious Disease"/>
            <person name="Wu L."/>
            <person name="Ma J."/>
        </authorList>
    </citation>
    <scope>NUCLEOTIDE SEQUENCE [LARGE SCALE GENOMIC DNA]</scope>
    <source>
        <strain evidence="4">CGMCC 1.12766</strain>
    </source>
</reference>
<feature type="coiled-coil region" evidence="1">
    <location>
        <begin position="84"/>
        <end position="118"/>
    </location>
</feature>
<evidence type="ECO:0000256" key="2">
    <source>
        <dbReference type="SAM" id="SignalP"/>
    </source>
</evidence>
<feature type="chain" id="PRO_5046416059" description="Glycine zipper domain-containing protein" evidence="2">
    <location>
        <begin position="20"/>
        <end position="206"/>
    </location>
</feature>
<protein>
    <recommendedName>
        <fullName evidence="5">Glycine zipper domain-containing protein</fullName>
    </recommendedName>
</protein>
<proteinExistence type="predicted"/>
<name>A0ABQ1XW97_9PROT</name>
<evidence type="ECO:0000313" key="3">
    <source>
        <dbReference type="EMBL" id="GGH05204.1"/>
    </source>
</evidence>
<evidence type="ECO:0000313" key="4">
    <source>
        <dbReference type="Proteomes" id="UP000648722"/>
    </source>
</evidence>
<keyword evidence="4" id="KW-1185">Reference proteome</keyword>
<feature type="coiled-coil region" evidence="1">
    <location>
        <begin position="166"/>
        <end position="193"/>
    </location>
</feature>
<evidence type="ECO:0008006" key="5">
    <source>
        <dbReference type="Google" id="ProtNLM"/>
    </source>
</evidence>
<organism evidence="3 4">
    <name type="scientific">Glycocaulis albus</name>
    <dbReference type="NCBI Taxonomy" id="1382801"/>
    <lineage>
        <taxon>Bacteria</taxon>
        <taxon>Pseudomonadati</taxon>
        <taxon>Pseudomonadota</taxon>
        <taxon>Alphaproteobacteria</taxon>
        <taxon>Maricaulales</taxon>
        <taxon>Maricaulaceae</taxon>
        <taxon>Glycocaulis</taxon>
    </lineage>
</organism>
<sequence length="206" mass="21326">MNFRMLVMSSGAMALSACATMEGYQGAAGGCAAGAILVGIMGGQAEDMAAGCAVGAVAGGVAGDYLGERRQAYASTEAFYSSEIALIEQANAALVSDIEEQERQIAQLAATNAALRSEGIEQAELGTALAAQRSAVSGQISDLETQIAAVELQIANSRTVVAAMREDKALEEAERLENALGIMTANLDQLRGNYRELNDIQSVMAL</sequence>
<evidence type="ECO:0000256" key="1">
    <source>
        <dbReference type="SAM" id="Coils"/>
    </source>
</evidence>
<keyword evidence="2" id="KW-0732">Signal</keyword>
<dbReference type="PROSITE" id="PS51257">
    <property type="entry name" value="PROKAR_LIPOPROTEIN"/>
    <property type="match status" value="1"/>
</dbReference>